<accession>A0A8T1VPQ3</accession>
<dbReference type="PANTHER" id="PTHR35796">
    <property type="entry name" value="HYPOTHETICAL CYTOSOLIC PROTEIN"/>
    <property type="match status" value="1"/>
</dbReference>
<comment type="caution">
    <text evidence="1">The sequence shown here is derived from an EMBL/GenBank/DDBJ whole genome shotgun (WGS) entry which is preliminary data.</text>
</comment>
<dbReference type="Proteomes" id="UP000694044">
    <property type="component" value="Unassembled WGS sequence"/>
</dbReference>
<protein>
    <submittedName>
        <fullName evidence="1">Uncharacterized protein</fullName>
    </submittedName>
</protein>
<dbReference type="EMBL" id="JAGDFM010000249">
    <property type="protein sequence ID" value="KAG7381384.1"/>
    <property type="molecule type" value="Genomic_DNA"/>
</dbReference>
<reference evidence="1" key="1">
    <citation type="submission" date="2021-02" db="EMBL/GenBank/DDBJ databases">
        <authorList>
            <person name="Palmer J.M."/>
        </authorList>
    </citation>
    <scope>NUCLEOTIDE SEQUENCE</scope>
    <source>
        <strain evidence="1">SCRP734</strain>
    </source>
</reference>
<organism evidence="1 2">
    <name type="scientific">Phytophthora pseudosyringae</name>
    <dbReference type="NCBI Taxonomy" id="221518"/>
    <lineage>
        <taxon>Eukaryota</taxon>
        <taxon>Sar</taxon>
        <taxon>Stramenopiles</taxon>
        <taxon>Oomycota</taxon>
        <taxon>Peronosporomycetes</taxon>
        <taxon>Peronosporales</taxon>
        <taxon>Peronosporaceae</taxon>
        <taxon>Phytophthora</taxon>
    </lineage>
</organism>
<evidence type="ECO:0000313" key="2">
    <source>
        <dbReference type="Proteomes" id="UP000694044"/>
    </source>
</evidence>
<keyword evidence="2" id="KW-1185">Reference proteome</keyword>
<name>A0A8T1VPQ3_9STRA</name>
<dbReference type="OrthoDB" id="115890at2759"/>
<dbReference type="PANTHER" id="PTHR35796:SF3">
    <property type="entry name" value="BHLH DOMAIN-CONTAINING PROTEIN"/>
    <property type="match status" value="1"/>
</dbReference>
<gene>
    <name evidence="1" type="ORF">PHYPSEUDO_006089</name>
</gene>
<proteinExistence type="predicted"/>
<dbReference type="AlphaFoldDB" id="A0A8T1VPQ3"/>
<sequence>MLANPAAKSASHPGSGLCWRSRKLRALFRRLEAAYEEIDVVFAANGLSDVQLPIQVRRGVDDKHIELFESKVLPISWRDTGEAARDHFKGIEKHLGNGGLYGKAMKTLKQPYTLLEDFQKAVFSKNLRADMQAKQFVRRCVEPERDMIVFVSSMTPIQIKHKAINGITYHVREYALSKQAPLDSTPGRDLSLLQLCTRISMECKPGVTFDAENIRSVARFWVGNIAGNLRCYQERIENALLDQAVTSRAE</sequence>
<evidence type="ECO:0000313" key="1">
    <source>
        <dbReference type="EMBL" id="KAG7381384.1"/>
    </source>
</evidence>